<evidence type="ECO:0000313" key="3">
    <source>
        <dbReference type="Proteomes" id="UP000606786"/>
    </source>
</evidence>
<organism evidence="2 3">
    <name type="scientific">Ceratitis capitata</name>
    <name type="common">Mediterranean fruit fly</name>
    <name type="synonym">Tephritis capitata</name>
    <dbReference type="NCBI Taxonomy" id="7213"/>
    <lineage>
        <taxon>Eukaryota</taxon>
        <taxon>Metazoa</taxon>
        <taxon>Ecdysozoa</taxon>
        <taxon>Arthropoda</taxon>
        <taxon>Hexapoda</taxon>
        <taxon>Insecta</taxon>
        <taxon>Pterygota</taxon>
        <taxon>Neoptera</taxon>
        <taxon>Endopterygota</taxon>
        <taxon>Diptera</taxon>
        <taxon>Brachycera</taxon>
        <taxon>Muscomorpha</taxon>
        <taxon>Tephritoidea</taxon>
        <taxon>Tephritidae</taxon>
        <taxon>Ceratitis</taxon>
        <taxon>Ceratitis</taxon>
    </lineage>
</organism>
<evidence type="ECO:0000256" key="1">
    <source>
        <dbReference type="SAM" id="MobiDB-lite"/>
    </source>
</evidence>
<dbReference type="Proteomes" id="UP000606786">
    <property type="component" value="Unassembled WGS sequence"/>
</dbReference>
<proteinExistence type="predicted"/>
<comment type="caution">
    <text evidence="2">The sequence shown here is derived from an EMBL/GenBank/DDBJ whole genome shotgun (WGS) entry which is preliminary data.</text>
</comment>
<accession>A0A811UVS9</accession>
<dbReference type="AlphaFoldDB" id="A0A811UVS9"/>
<sequence length="51" mass="5669">MSKNKSPGEIDGRHSSNMYTAETVSDGSLRVRMKRSTEEEIPCQPNTSVKV</sequence>
<evidence type="ECO:0000313" key="2">
    <source>
        <dbReference type="EMBL" id="CAD7001827.1"/>
    </source>
</evidence>
<protein>
    <submittedName>
        <fullName evidence="2">(Mediterranean fruit fly) hypothetical protein</fullName>
    </submittedName>
</protein>
<gene>
    <name evidence="2" type="ORF">CCAP1982_LOCUS10317</name>
</gene>
<reference evidence="2" key="1">
    <citation type="submission" date="2020-11" db="EMBL/GenBank/DDBJ databases">
        <authorList>
            <person name="Whitehead M."/>
        </authorList>
    </citation>
    <scope>NUCLEOTIDE SEQUENCE</scope>
    <source>
        <strain evidence="2">EGII</strain>
    </source>
</reference>
<feature type="region of interest" description="Disordered" evidence="1">
    <location>
        <begin position="1"/>
        <end position="51"/>
    </location>
</feature>
<keyword evidence="3" id="KW-1185">Reference proteome</keyword>
<feature type="compositionally biased region" description="Polar residues" evidence="1">
    <location>
        <begin position="15"/>
        <end position="26"/>
    </location>
</feature>
<feature type="compositionally biased region" description="Basic and acidic residues" evidence="1">
    <location>
        <begin position="1"/>
        <end position="14"/>
    </location>
</feature>
<name>A0A811UVS9_CERCA</name>
<dbReference type="EMBL" id="CAJHJT010000023">
    <property type="protein sequence ID" value="CAD7001827.1"/>
    <property type="molecule type" value="Genomic_DNA"/>
</dbReference>